<dbReference type="SUPFAM" id="SSF53822">
    <property type="entry name" value="Periplasmic binding protein-like I"/>
    <property type="match status" value="1"/>
</dbReference>
<dbReference type="Pfam" id="PF01094">
    <property type="entry name" value="ANF_receptor"/>
    <property type="match status" value="2"/>
</dbReference>
<name>A0A7R9LIM0_9ACAR</name>
<evidence type="ECO:0000256" key="2">
    <source>
        <dbReference type="ARBA" id="ARBA00022692"/>
    </source>
</evidence>
<dbReference type="Proteomes" id="UP000728032">
    <property type="component" value="Unassembled WGS sequence"/>
</dbReference>
<dbReference type="InterPro" id="IPR001828">
    <property type="entry name" value="ANF_lig-bd_rcpt"/>
</dbReference>
<dbReference type="PANTHER" id="PTHR24060">
    <property type="entry name" value="METABOTROPIC GLUTAMATE RECEPTOR"/>
    <property type="match status" value="1"/>
</dbReference>
<keyword evidence="8" id="KW-1185">Reference proteome</keyword>
<keyword evidence="4" id="KW-0472">Membrane</keyword>
<dbReference type="EMBL" id="CAJPVJ010001019">
    <property type="protein sequence ID" value="CAG2163895.1"/>
    <property type="molecule type" value="Genomic_DNA"/>
</dbReference>
<dbReference type="OrthoDB" id="6419851at2759"/>
<comment type="subcellular location">
    <subcellularLocation>
        <location evidence="1">Membrane</location>
    </subcellularLocation>
</comment>
<feature type="domain" description="Receptor ligand binding region" evidence="6">
    <location>
        <begin position="15"/>
        <end position="110"/>
    </location>
</feature>
<reference evidence="7" key="1">
    <citation type="submission" date="2020-11" db="EMBL/GenBank/DDBJ databases">
        <authorList>
            <person name="Tran Van P."/>
        </authorList>
    </citation>
    <scope>NUCLEOTIDE SEQUENCE</scope>
</reference>
<dbReference type="Gene3D" id="3.40.50.2300">
    <property type="match status" value="2"/>
</dbReference>
<evidence type="ECO:0000259" key="6">
    <source>
        <dbReference type="Pfam" id="PF01094"/>
    </source>
</evidence>
<dbReference type="InterPro" id="IPR028082">
    <property type="entry name" value="Peripla_BP_I"/>
</dbReference>
<keyword evidence="5" id="KW-0325">Glycoprotein</keyword>
<dbReference type="InterPro" id="IPR050726">
    <property type="entry name" value="mGluR"/>
</dbReference>
<proteinExistence type="predicted"/>
<dbReference type="EMBL" id="OC915844">
    <property type="protein sequence ID" value="CAD7642178.1"/>
    <property type="molecule type" value="Genomic_DNA"/>
</dbReference>
<evidence type="ECO:0000256" key="1">
    <source>
        <dbReference type="ARBA" id="ARBA00004370"/>
    </source>
</evidence>
<dbReference type="GO" id="GO:0016020">
    <property type="term" value="C:membrane"/>
    <property type="evidence" value="ECO:0007669"/>
    <property type="project" value="UniProtKB-SubCell"/>
</dbReference>
<organism evidence="7">
    <name type="scientific">Oppiella nova</name>
    <dbReference type="NCBI Taxonomy" id="334625"/>
    <lineage>
        <taxon>Eukaryota</taxon>
        <taxon>Metazoa</taxon>
        <taxon>Ecdysozoa</taxon>
        <taxon>Arthropoda</taxon>
        <taxon>Chelicerata</taxon>
        <taxon>Arachnida</taxon>
        <taxon>Acari</taxon>
        <taxon>Acariformes</taxon>
        <taxon>Sarcoptiformes</taxon>
        <taxon>Oribatida</taxon>
        <taxon>Brachypylina</taxon>
        <taxon>Oppioidea</taxon>
        <taxon>Oppiidae</taxon>
        <taxon>Oppiella</taxon>
    </lineage>
</organism>
<protein>
    <recommendedName>
        <fullName evidence="6">Receptor ligand binding region domain-containing protein</fullName>
    </recommendedName>
</protein>
<keyword evidence="3" id="KW-1133">Transmembrane helix</keyword>
<keyword evidence="2" id="KW-0812">Transmembrane</keyword>
<gene>
    <name evidence="7" type="ORF">ONB1V03_LOCUS3456</name>
</gene>
<accession>A0A7R9LIM0</accession>
<evidence type="ECO:0000256" key="4">
    <source>
        <dbReference type="ARBA" id="ARBA00023136"/>
    </source>
</evidence>
<evidence type="ECO:0000256" key="5">
    <source>
        <dbReference type="ARBA" id="ARBA00023180"/>
    </source>
</evidence>
<evidence type="ECO:0000256" key="3">
    <source>
        <dbReference type="ARBA" id="ARBA00022989"/>
    </source>
</evidence>
<evidence type="ECO:0000313" key="8">
    <source>
        <dbReference type="Proteomes" id="UP000728032"/>
    </source>
</evidence>
<dbReference type="FunFam" id="3.40.50.2300:FF:000311">
    <property type="entry name" value="Guanylate cyclase"/>
    <property type="match status" value="1"/>
</dbReference>
<feature type="domain" description="Receptor ligand binding region" evidence="6">
    <location>
        <begin position="179"/>
        <end position="245"/>
    </location>
</feature>
<sequence>MSETTESYNEALKFCAHPETSNKKLFSTFARTRPPDTQISKSVASVLLTFKWHKVVLLYSKSSDRDFSAVARTIQNTLQIHNIDVTRVSTWSDTFHYGYTENPFQRIVEQTYQTTRRLLNDDFEIIELAEKSFQSYIGVVPTPPIEFEKFSFKVNQFMQLPPFNFPNPTWEWGGLKRVPAEGAYLYDAVYVYARALNDTLKNNGNPFDGKLIFKYIKNREYRSAMGYMVHMNENGDAEGNYTLIARKNAKMESLHQLNQFVDLMDRVVRKPCGGGH</sequence>
<evidence type="ECO:0000313" key="7">
    <source>
        <dbReference type="EMBL" id="CAD7642178.1"/>
    </source>
</evidence>
<dbReference type="AlphaFoldDB" id="A0A7R9LIM0"/>